<gene>
    <name evidence="1" type="ORF">GALL_438740</name>
</gene>
<comment type="caution">
    <text evidence="1">The sequence shown here is derived from an EMBL/GenBank/DDBJ whole genome shotgun (WGS) entry which is preliminary data.</text>
</comment>
<accession>A0A1J5PUE4</accession>
<reference evidence="1" key="1">
    <citation type="submission" date="2016-10" db="EMBL/GenBank/DDBJ databases">
        <title>Sequence of Gallionella enrichment culture.</title>
        <authorList>
            <person name="Poehlein A."/>
            <person name="Muehling M."/>
            <person name="Daniel R."/>
        </authorList>
    </citation>
    <scope>NUCLEOTIDE SEQUENCE</scope>
</reference>
<sequence>MLQISQTENPMCSATIDQMRLRRAMTLPFEFQNASSSGFQSEIQVGSFELMRISFSEQASAIALPGMGARSGKAPGLAITNRMIVSTASMASALTIQTSCQTITSMKFTE</sequence>
<protein>
    <submittedName>
        <fullName evidence="1">Uncharacterized protein</fullName>
    </submittedName>
</protein>
<evidence type="ECO:0000313" key="1">
    <source>
        <dbReference type="EMBL" id="OIQ74472.1"/>
    </source>
</evidence>
<name>A0A1J5PUE4_9ZZZZ</name>
<dbReference type="AlphaFoldDB" id="A0A1J5PUE4"/>
<dbReference type="EMBL" id="MLJW01002498">
    <property type="protein sequence ID" value="OIQ74472.1"/>
    <property type="molecule type" value="Genomic_DNA"/>
</dbReference>
<proteinExistence type="predicted"/>
<organism evidence="1">
    <name type="scientific">mine drainage metagenome</name>
    <dbReference type="NCBI Taxonomy" id="410659"/>
    <lineage>
        <taxon>unclassified sequences</taxon>
        <taxon>metagenomes</taxon>
        <taxon>ecological metagenomes</taxon>
    </lineage>
</organism>